<dbReference type="Gene3D" id="1.10.1660.10">
    <property type="match status" value="1"/>
</dbReference>
<dbReference type="RefSeq" id="WP_145374913.1">
    <property type="nucleotide sequence ID" value="NZ_CP036270.1"/>
</dbReference>
<dbReference type="InterPro" id="IPR047057">
    <property type="entry name" value="MerR_fam"/>
</dbReference>
<dbReference type="PANTHER" id="PTHR30204">
    <property type="entry name" value="REDOX-CYCLING DRUG-SENSING TRANSCRIPTIONAL ACTIVATOR SOXR"/>
    <property type="match status" value="1"/>
</dbReference>
<organism evidence="4 5">
    <name type="scientific">Symmachiella dynata</name>
    <dbReference type="NCBI Taxonomy" id="2527995"/>
    <lineage>
        <taxon>Bacteria</taxon>
        <taxon>Pseudomonadati</taxon>
        <taxon>Planctomycetota</taxon>
        <taxon>Planctomycetia</taxon>
        <taxon>Planctomycetales</taxon>
        <taxon>Planctomycetaceae</taxon>
        <taxon>Symmachiella</taxon>
    </lineage>
</organism>
<name>A0A517ZK97_9PLAN</name>
<reference evidence="4 5" key="1">
    <citation type="submission" date="2019-02" db="EMBL/GenBank/DDBJ databases">
        <title>Deep-cultivation of Planctomycetes and their phenomic and genomic characterization uncovers novel biology.</title>
        <authorList>
            <person name="Wiegand S."/>
            <person name="Jogler M."/>
            <person name="Boedeker C."/>
            <person name="Pinto D."/>
            <person name="Vollmers J."/>
            <person name="Rivas-Marin E."/>
            <person name="Kohn T."/>
            <person name="Peeters S.H."/>
            <person name="Heuer A."/>
            <person name="Rast P."/>
            <person name="Oberbeckmann S."/>
            <person name="Bunk B."/>
            <person name="Jeske O."/>
            <person name="Meyerdierks A."/>
            <person name="Storesund J.E."/>
            <person name="Kallscheuer N."/>
            <person name="Luecker S."/>
            <person name="Lage O.M."/>
            <person name="Pohl T."/>
            <person name="Merkel B.J."/>
            <person name="Hornburger P."/>
            <person name="Mueller R.-W."/>
            <person name="Bruemmer F."/>
            <person name="Labrenz M."/>
            <person name="Spormann A.M."/>
            <person name="Op den Camp H."/>
            <person name="Overmann J."/>
            <person name="Amann R."/>
            <person name="Jetten M.S.M."/>
            <person name="Mascher T."/>
            <person name="Medema M.H."/>
            <person name="Devos D.P."/>
            <person name="Kaster A.-K."/>
            <person name="Ovreas L."/>
            <person name="Rohde M."/>
            <person name="Galperin M.Y."/>
            <person name="Jogler C."/>
        </authorList>
    </citation>
    <scope>NUCLEOTIDE SEQUENCE [LARGE SCALE GENOMIC DNA]</scope>
    <source>
        <strain evidence="4 5">Mal52</strain>
    </source>
</reference>
<evidence type="ECO:0000313" key="5">
    <source>
        <dbReference type="Proteomes" id="UP000319383"/>
    </source>
</evidence>
<dbReference type="PROSITE" id="PS50937">
    <property type="entry name" value="HTH_MERR_2"/>
    <property type="match status" value="1"/>
</dbReference>
<dbReference type="Pfam" id="PF13411">
    <property type="entry name" value="MerR_1"/>
    <property type="match status" value="1"/>
</dbReference>
<feature type="coiled-coil region" evidence="2">
    <location>
        <begin position="85"/>
        <end position="119"/>
    </location>
</feature>
<dbReference type="PANTHER" id="PTHR30204:SF92">
    <property type="entry name" value="HTH-TYPE TRANSCRIPTIONAL REGULATOR ZNTR"/>
    <property type="match status" value="1"/>
</dbReference>
<proteinExistence type="predicted"/>
<feature type="domain" description="HTH merR-type" evidence="3">
    <location>
        <begin position="4"/>
        <end position="73"/>
    </location>
</feature>
<dbReference type="SMART" id="SM00422">
    <property type="entry name" value="HTH_MERR"/>
    <property type="match status" value="1"/>
</dbReference>
<dbReference type="KEGG" id="sdyn:Mal52_13890"/>
<dbReference type="GO" id="GO:0003677">
    <property type="term" value="F:DNA binding"/>
    <property type="evidence" value="ECO:0007669"/>
    <property type="project" value="UniProtKB-KW"/>
</dbReference>
<dbReference type="AlphaFoldDB" id="A0A517ZK97"/>
<keyword evidence="5" id="KW-1185">Reference proteome</keyword>
<accession>A0A517ZK97</accession>
<protein>
    <submittedName>
        <fullName evidence="4">HTH-type transcriptional regulator ZntR</fullName>
    </submittedName>
</protein>
<keyword evidence="2" id="KW-0175">Coiled coil</keyword>
<evidence type="ECO:0000256" key="1">
    <source>
        <dbReference type="ARBA" id="ARBA00023125"/>
    </source>
</evidence>
<dbReference type="SUPFAM" id="SSF46955">
    <property type="entry name" value="Putative DNA-binding domain"/>
    <property type="match status" value="1"/>
</dbReference>
<dbReference type="GO" id="GO:0003700">
    <property type="term" value="F:DNA-binding transcription factor activity"/>
    <property type="evidence" value="ECO:0007669"/>
    <property type="project" value="InterPro"/>
</dbReference>
<gene>
    <name evidence="4" type="primary">zntR</name>
    <name evidence="4" type="ORF">Mal52_13890</name>
</gene>
<evidence type="ECO:0000259" key="3">
    <source>
        <dbReference type="PROSITE" id="PS50937"/>
    </source>
</evidence>
<dbReference type="PRINTS" id="PR00040">
    <property type="entry name" value="HTHMERR"/>
</dbReference>
<keyword evidence="1" id="KW-0238">DNA-binding</keyword>
<dbReference type="EMBL" id="CP036276">
    <property type="protein sequence ID" value="QDU42919.1"/>
    <property type="molecule type" value="Genomic_DNA"/>
</dbReference>
<dbReference type="InterPro" id="IPR009061">
    <property type="entry name" value="DNA-bd_dom_put_sf"/>
</dbReference>
<dbReference type="CDD" id="cd04770">
    <property type="entry name" value="HTH_HMRTR"/>
    <property type="match status" value="1"/>
</dbReference>
<evidence type="ECO:0000256" key="2">
    <source>
        <dbReference type="SAM" id="Coils"/>
    </source>
</evidence>
<dbReference type="Proteomes" id="UP000319383">
    <property type="component" value="Chromosome"/>
</dbReference>
<dbReference type="OrthoDB" id="9791488at2"/>
<dbReference type="InterPro" id="IPR000551">
    <property type="entry name" value="MerR-type_HTH_dom"/>
</dbReference>
<sequence length="134" mass="15074">MPNDYTISQLAKAAEIPTTTVRYYERIGLVEPDNRSQGNYRLYSGESLNKLKFIRAAQAIGFTLDDVKALLSDDDGGIPTCGNVQRLIEERLADIDQRLKDLRRVRKVLKNALEQCQTQKKTDCCQVVAGLKAQ</sequence>
<evidence type="ECO:0000313" key="4">
    <source>
        <dbReference type="EMBL" id="QDU42919.1"/>
    </source>
</evidence>